<dbReference type="Gene3D" id="3.10.10.10">
    <property type="entry name" value="HIV Type 1 Reverse Transcriptase, subunit A, domain 1"/>
    <property type="match status" value="1"/>
</dbReference>
<evidence type="ECO:0000313" key="2">
    <source>
        <dbReference type="EMBL" id="GAT42636.1"/>
    </source>
</evidence>
<dbReference type="InterPro" id="IPR043502">
    <property type="entry name" value="DNA/RNA_pol_sf"/>
</dbReference>
<reference evidence="2" key="1">
    <citation type="submission" date="2014-09" db="EMBL/GenBank/DDBJ databases">
        <title>Genome sequence of the luminous mushroom Mycena chlorophos for searching fungal bioluminescence genes.</title>
        <authorList>
            <person name="Tanaka Y."/>
            <person name="Kasuga D."/>
            <person name="Oba Y."/>
            <person name="Hase S."/>
            <person name="Sato K."/>
            <person name="Oba Y."/>
            <person name="Sakakibara Y."/>
        </authorList>
    </citation>
    <scope>NUCLEOTIDE SEQUENCE</scope>
</reference>
<proteinExistence type="predicted"/>
<dbReference type="PANTHER" id="PTHR24559">
    <property type="entry name" value="TRANSPOSON TY3-I GAG-POL POLYPROTEIN"/>
    <property type="match status" value="1"/>
</dbReference>
<dbReference type="CDD" id="cd01647">
    <property type="entry name" value="RT_LTR"/>
    <property type="match status" value="1"/>
</dbReference>
<evidence type="ECO:0000259" key="1">
    <source>
        <dbReference type="Pfam" id="PF00078"/>
    </source>
</evidence>
<accession>A0ABQ0KUP6</accession>
<protein>
    <submittedName>
        <fullName evidence="2">TY3B-TY3B protein</fullName>
    </submittedName>
</protein>
<feature type="domain" description="Reverse transcriptase" evidence="1">
    <location>
        <begin position="43"/>
        <end position="146"/>
    </location>
</feature>
<dbReference type="Pfam" id="PF00078">
    <property type="entry name" value="RVT_1"/>
    <property type="match status" value="1"/>
</dbReference>
<keyword evidence="3" id="KW-1185">Reference proteome</keyword>
<dbReference type="InterPro" id="IPR000477">
    <property type="entry name" value="RT_dom"/>
</dbReference>
<organism evidence="2 3">
    <name type="scientific">Mycena chlorophos</name>
    <name type="common">Agaric fungus</name>
    <name type="synonym">Agaricus chlorophos</name>
    <dbReference type="NCBI Taxonomy" id="658473"/>
    <lineage>
        <taxon>Eukaryota</taxon>
        <taxon>Fungi</taxon>
        <taxon>Dikarya</taxon>
        <taxon>Basidiomycota</taxon>
        <taxon>Agaricomycotina</taxon>
        <taxon>Agaricomycetes</taxon>
        <taxon>Agaricomycetidae</taxon>
        <taxon>Agaricales</taxon>
        <taxon>Marasmiineae</taxon>
        <taxon>Mycenaceae</taxon>
        <taxon>Mycena</taxon>
    </lineage>
</organism>
<gene>
    <name evidence="2" type="ORF">MCHLO_00345</name>
</gene>
<dbReference type="InterPro" id="IPR043128">
    <property type="entry name" value="Rev_trsase/Diguanyl_cyclase"/>
</dbReference>
<dbReference type="EMBL" id="DF838150">
    <property type="protein sequence ID" value="GAT42636.1"/>
    <property type="molecule type" value="Genomic_DNA"/>
</dbReference>
<evidence type="ECO:0000313" key="3">
    <source>
        <dbReference type="Proteomes" id="UP000815677"/>
    </source>
</evidence>
<dbReference type="Proteomes" id="UP000815677">
    <property type="component" value="Unassembled WGS sequence"/>
</dbReference>
<dbReference type="SUPFAM" id="SSF56672">
    <property type="entry name" value="DNA/RNA polymerases"/>
    <property type="match status" value="1"/>
</dbReference>
<dbReference type="Gene3D" id="3.30.70.270">
    <property type="match status" value="1"/>
</dbReference>
<name>A0ABQ0KUP6_MYCCL</name>
<sequence length="150" mass="16920">MYAASPLKREVIDKQMDLWFARDVIEPSSSPWAAPCVVVFRNGKARLAVDYRRLNAETIADKFPIPRQYEIVQALSGAQVLSSFDALAGFNQVAMDQESRKKTAFRSHRGLWQFKRMPFGLRNGPAIFQRIMQSILSPITKSVASIQCIG</sequence>
<dbReference type="PANTHER" id="PTHR24559:SF444">
    <property type="entry name" value="REVERSE TRANSCRIPTASE DOMAIN-CONTAINING PROTEIN"/>
    <property type="match status" value="1"/>
</dbReference>
<dbReference type="InterPro" id="IPR053134">
    <property type="entry name" value="RNA-dir_DNA_polymerase"/>
</dbReference>